<dbReference type="Gene3D" id="1.10.10.60">
    <property type="entry name" value="Homeodomain-like"/>
    <property type="match status" value="2"/>
</dbReference>
<dbReference type="SUPFAM" id="SSF51215">
    <property type="entry name" value="Regulatory protein AraC"/>
    <property type="match status" value="1"/>
</dbReference>
<dbReference type="PANTHER" id="PTHR43280">
    <property type="entry name" value="ARAC-FAMILY TRANSCRIPTIONAL REGULATOR"/>
    <property type="match status" value="1"/>
</dbReference>
<dbReference type="PROSITE" id="PS01124">
    <property type="entry name" value="HTH_ARAC_FAMILY_2"/>
    <property type="match status" value="1"/>
</dbReference>
<accession>A0A329LQ81</accession>
<dbReference type="Gene3D" id="2.60.120.10">
    <property type="entry name" value="Jelly Rolls"/>
    <property type="match status" value="1"/>
</dbReference>
<comment type="caution">
    <text evidence="5">The sequence shown here is derived from an EMBL/GenBank/DDBJ whole genome shotgun (WGS) entry which is preliminary data.</text>
</comment>
<dbReference type="InterPro" id="IPR020449">
    <property type="entry name" value="Tscrpt_reg_AraC-type_HTH"/>
</dbReference>
<evidence type="ECO:0000313" key="6">
    <source>
        <dbReference type="Proteomes" id="UP000250369"/>
    </source>
</evidence>
<dbReference type="GO" id="GO:0003700">
    <property type="term" value="F:DNA-binding transcription factor activity"/>
    <property type="evidence" value="ECO:0007669"/>
    <property type="project" value="InterPro"/>
</dbReference>
<dbReference type="PANTHER" id="PTHR43280:SF2">
    <property type="entry name" value="HTH-TYPE TRANSCRIPTIONAL REGULATOR EXSA"/>
    <property type="match status" value="1"/>
</dbReference>
<dbReference type="InterPro" id="IPR003313">
    <property type="entry name" value="AraC-bd"/>
</dbReference>
<evidence type="ECO:0000259" key="4">
    <source>
        <dbReference type="PROSITE" id="PS01124"/>
    </source>
</evidence>
<dbReference type="AlphaFoldDB" id="A0A329LQ81"/>
<dbReference type="SUPFAM" id="SSF46689">
    <property type="entry name" value="Homeodomain-like"/>
    <property type="match status" value="2"/>
</dbReference>
<dbReference type="EMBL" id="QMFB01000045">
    <property type="protein sequence ID" value="RAV10111.1"/>
    <property type="molecule type" value="Genomic_DNA"/>
</dbReference>
<dbReference type="PRINTS" id="PR00032">
    <property type="entry name" value="HTHARAC"/>
</dbReference>
<evidence type="ECO:0000313" key="5">
    <source>
        <dbReference type="EMBL" id="RAV10111.1"/>
    </source>
</evidence>
<proteinExistence type="predicted"/>
<evidence type="ECO:0000256" key="1">
    <source>
        <dbReference type="ARBA" id="ARBA00023015"/>
    </source>
</evidence>
<keyword evidence="3" id="KW-0804">Transcription</keyword>
<dbReference type="InterPro" id="IPR018060">
    <property type="entry name" value="HTH_AraC"/>
</dbReference>
<dbReference type="GO" id="GO:0043565">
    <property type="term" value="F:sequence-specific DNA binding"/>
    <property type="evidence" value="ECO:0007669"/>
    <property type="project" value="InterPro"/>
</dbReference>
<dbReference type="InterPro" id="IPR014710">
    <property type="entry name" value="RmlC-like_jellyroll"/>
</dbReference>
<feature type="domain" description="HTH araC/xylS-type" evidence="4">
    <location>
        <begin position="209"/>
        <end position="307"/>
    </location>
</feature>
<dbReference type="SMART" id="SM00342">
    <property type="entry name" value="HTH_ARAC"/>
    <property type="match status" value="1"/>
</dbReference>
<gene>
    <name evidence="5" type="ORF">DQG23_38335</name>
</gene>
<keyword evidence="6" id="KW-1185">Reference proteome</keyword>
<dbReference type="InterPro" id="IPR009057">
    <property type="entry name" value="Homeodomain-like_sf"/>
</dbReference>
<dbReference type="Proteomes" id="UP000250369">
    <property type="component" value="Unassembled WGS sequence"/>
</dbReference>
<dbReference type="InterPro" id="IPR037923">
    <property type="entry name" value="HTH-like"/>
</dbReference>
<organism evidence="5 6">
    <name type="scientific">Paenibacillus contaminans</name>
    <dbReference type="NCBI Taxonomy" id="450362"/>
    <lineage>
        <taxon>Bacteria</taxon>
        <taxon>Bacillati</taxon>
        <taxon>Bacillota</taxon>
        <taxon>Bacilli</taxon>
        <taxon>Bacillales</taxon>
        <taxon>Paenibacillaceae</taxon>
        <taxon>Paenibacillus</taxon>
    </lineage>
</organism>
<keyword evidence="2" id="KW-0238">DNA-binding</keyword>
<evidence type="ECO:0000256" key="3">
    <source>
        <dbReference type="ARBA" id="ARBA00023163"/>
    </source>
</evidence>
<evidence type="ECO:0000256" key="2">
    <source>
        <dbReference type="ARBA" id="ARBA00023125"/>
    </source>
</evidence>
<name>A0A329LQ81_9BACL</name>
<dbReference type="Pfam" id="PF02311">
    <property type="entry name" value="AraC_binding"/>
    <property type="match status" value="1"/>
</dbReference>
<sequence length="318" mass="37366">MDDVNLRLRMIPMDNTFYLEYHGDIDDIPRFRETQERFGIYHTNISRTQMHYHDYAEISYFTGGSGFETINGVRHPLRQGTVSFLLPNHMHSISGAPGQHVYKYCCMFDIQLLFGHQEDSEFSRLLDSIGTDLPSFLDFEGSEKEQMKQIFEFLLENSREADTPIYRHLIRTKLTEAVLIYIRSASRQHSYHNPLIANRKSAARTQLFWPVLRYVHLHYRKPLSLEELAQRFELSVSYIGLSFKKYTGSTFVKYIHQLRIETADNMLQHTNISITDIAMEVGFESFRTFARVFREMKGITANQFRSLSKQKKDNHPVK</sequence>
<protein>
    <recommendedName>
        <fullName evidence="4">HTH araC/xylS-type domain-containing protein</fullName>
    </recommendedName>
</protein>
<dbReference type="Pfam" id="PF12833">
    <property type="entry name" value="HTH_18"/>
    <property type="match status" value="1"/>
</dbReference>
<keyword evidence="1" id="KW-0805">Transcription regulation</keyword>
<reference evidence="5 6" key="1">
    <citation type="journal article" date="2009" name="Int. J. Syst. Evol. Microbiol.">
        <title>Paenibacillus contaminans sp. nov., isolated from a contaminated laboratory plate.</title>
        <authorList>
            <person name="Chou J.H."/>
            <person name="Lee J.H."/>
            <person name="Lin M.C."/>
            <person name="Chang P.S."/>
            <person name="Arun A.B."/>
            <person name="Young C.C."/>
            <person name="Chen W.M."/>
        </authorList>
    </citation>
    <scope>NUCLEOTIDE SEQUENCE [LARGE SCALE GENOMIC DNA]</scope>
    <source>
        <strain evidence="5 6">CKOBP-6</strain>
    </source>
</reference>